<name>A0A0P7E4S0_9GAMM</name>
<dbReference type="EMBL" id="JAQPZS010000001">
    <property type="protein sequence ID" value="MEJ6494572.1"/>
    <property type="molecule type" value="Genomic_DNA"/>
</dbReference>
<protein>
    <submittedName>
        <fullName evidence="2">DUF3083 family protein</fullName>
    </submittedName>
</protein>
<reference evidence="1 3" key="1">
    <citation type="submission" date="2015-09" db="EMBL/GenBank/DDBJ databases">
        <title>Draft Genome Sequence of Pseudoalteromonas lipolytica UCD-48B.</title>
        <authorList>
            <person name="Krusor M."/>
            <person name="Coil D.A."/>
            <person name="Lang J.M."/>
            <person name="Eisen J.A."/>
            <person name="Alexiev A."/>
        </authorList>
    </citation>
    <scope>NUCLEOTIDE SEQUENCE [LARGE SCALE GENOMIC DNA]</scope>
    <source>
        <strain evidence="1 3">UCD-48B</strain>
    </source>
</reference>
<evidence type="ECO:0000313" key="3">
    <source>
        <dbReference type="Proteomes" id="UP000050378"/>
    </source>
</evidence>
<dbReference type="OrthoDB" id="6288569at2"/>
<sequence length="356" mass="41527">MASLNQHRVYIPSSARANQYVLVEFKPTDEFFAQFTNVSCAYKRLARELFALCDEYELHNVHLIANDKLPVVRYHDEAYSLETAKQILFFYNPQYHEAHNVFADGEQKCKKIRLLFLATGEDIRAHAASFHHNVQRVINSLQEKLLSGQPPLKIRDHQHLTYDLFAKAKGHKESYGYKLRSLYPRYQSRQCHVPNEHSEMTYAGFSIPVTRAIKTQFQHMLNEENYTQFYQYIFDAFKRACDKRGLTLGAFIANGTRPIVRNSNIDNAQSNSELQKLTFDCSSEQVQLQQYWDAAQLVDSLHFVIAAADKDKHDIGYGKFMNQVQSAINEVTDELAFNPTRQDLRVRFYQHINYQY</sequence>
<dbReference type="AlphaFoldDB" id="A0A0P7E4S0"/>
<gene>
    <name evidence="1" type="ORF">AOG27_02105</name>
    <name evidence="2" type="ORF">PQI24_00925</name>
</gene>
<organism evidence="1 3">
    <name type="scientific">Pseudoalteromonas lipolytica</name>
    <dbReference type="NCBI Taxonomy" id="570156"/>
    <lineage>
        <taxon>Bacteria</taxon>
        <taxon>Pseudomonadati</taxon>
        <taxon>Pseudomonadota</taxon>
        <taxon>Gammaproteobacteria</taxon>
        <taxon>Alteromonadales</taxon>
        <taxon>Pseudoalteromonadaceae</taxon>
        <taxon>Pseudoalteromonas</taxon>
    </lineage>
</organism>
<evidence type="ECO:0000313" key="4">
    <source>
        <dbReference type="Proteomes" id="UP001377972"/>
    </source>
</evidence>
<evidence type="ECO:0000313" key="1">
    <source>
        <dbReference type="EMBL" id="KPM84610.1"/>
    </source>
</evidence>
<dbReference type="PATRIC" id="fig|570156.3.peg.415"/>
<dbReference type="Proteomes" id="UP000050378">
    <property type="component" value="Unassembled WGS sequence"/>
</dbReference>
<proteinExistence type="predicted"/>
<dbReference type="RefSeq" id="WP_054551363.1">
    <property type="nucleotide sequence ID" value="NZ_JAQPZS010000001.1"/>
</dbReference>
<dbReference type="InterPro" id="IPR021433">
    <property type="entry name" value="DUF3083"/>
</dbReference>
<accession>A0A0P7E4S0</accession>
<dbReference type="Pfam" id="PF11281">
    <property type="entry name" value="DUF3083"/>
    <property type="match status" value="1"/>
</dbReference>
<keyword evidence="4" id="KW-1185">Reference proteome</keyword>
<evidence type="ECO:0000313" key="2">
    <source>
        <dbReference type="EMBL" id="MEJ6494572.1"/>
    </source>
</evidence>
<comment type="caution">
    <text evidence="1">The sequence shown here is derived from an EMBL/GenBank/DDBJ whole genome shotgun (WGS) entry which is preliminary data.</text>
</comment>
<dbReference type="Proteomes" id="UP001377972">
    <property type="component" value="Unassembled WGS sequence"/>
</dbReference>
<reference evidence="2 4" key="2">
    <citation type="submission" date="2023-01" db="EMBL/GenBank/DDBJ databases">
        <title>Trichodesmium-associated heterotrophic epibiont bacteria.</title>
        <authorList>
            <person name="Cleveland C.S."/>
            <person name="Webb E.A."/>
        </authorList>
    </citation>
    <scope>NUCLEOTIDE SEQUENCE [LARGE SCALE GENOMIC DNA]</scope>
    <source>
        <strain evidence="2 4">USCH2</strain>
    </source>
</reference>
<dbReference type="EMBL" id="LJTC01000002">
    <property type="protein sequence ID" value="KPM84610.1"/>
    <property type="molecule type" value="Genomic_DNA"/>
</dbReference>